<dbReference type="OrthoDB" id="5195391at2"/>
<evidence type="ECO:0000256" key="3">
    <source>
        <dbReference type="ARBA" id="ARBA00022448"/>
    </source>
</evidence>
<evidence type="ECO:0000256" key="6">
    <source>
        <dbReference type="ARBA" id="ARBA00022989"/>
    </source>
</evidence>
<evidence type="ECO:0000256" key="2">
    <source>
        <dbReference type="ARBA" id="ARBA00010735"/>
    </source>
</evidence>
<evidence type="ECO:0000313" key="9">
    <source>
        <dbReference type="EMBL" id="PYE18028.1"/>
    </source>
</evidence>
<evidence type="ECO:0000256" key="8">
    <source>
        <dbReference type="SAM" id="Phobius"/>
    </source>
</evidence>
<name>A0A318RPE0_WILLI</name>
<keyword evidence="6 8" id="KW-1133">Transmembrane helix</keyword>
<organism evidence="9 10">
    <name type="scientific">Williamsia limnetica</name>
    <dbReference type="NCBI Taxonomy" id="882452"/>
    <lineage>
        <taxon>Bacteria</taxon>
        <taxon>Bacillati</taxon>
        <taxon>Actinomycetota</taxon>
        <taxon>Actinomycetes</taxon>
        <taxon>Mycobacteriales</taxon>
        <taxon>Nocardiaceae</taxon>
        <taxon>Williamsia</taxon>
    </lineage>
</organism>
<dbReference type="AlphaFoldDB" id="A0A318RPE0"/>
<feature type="transmembrane region" description="Helical" evidence="8">
    <location>
        <begin position="129"/>
        <end position="155"/>
    </location>
</feature>
<keyword evidence="7 8" id="KW-0472">Membrane</keyword>
<sequence length="230" mass="23484">MRSIWRTLDPQLIRDVALVCAAISVVGLSFGAIAVGSGLPLWMPLLMSIIVFAGASQFAFVAIIAAGGGIFAAVSAGLLANARHILFGFSLGDVLGSSLASRLIGSHLMVDESVAFTLSRTSADERRSAYWLCGGGLFISWNAGVLIGALGGTLISDTDAFGLDAAFPAVLLALILPSLTERAIRRAAVGGAVIAVAVSPLLPAGVPILLALSALVLTVPLRRPRPVAAS</sequence>
<proteinExistence type="inferred from homology"/>
<dbReference type="PANTHER" id="PTHR34979">
    <property type="entry name" value="INNER MEMBRANE PROTEIN YGAZ"/>
    <property type="match status" value="1"/>
</dbReference>
<protein>
    <submittedName>
        <fullName evidence="9">4-azaleucine resistance transporter AzlC</fullName>
    </submittedName>
</protein>
<feature type="transmembrane region" description="Helical" evidence="8">
    <location>
        <begin position="12"/>
        <end position="35"/>
    </location>
</feature>
<comment type="subcellular location">
    <subcellularLocation>
        <location evidence="1">Cell membrane</location>
        <topology evidence="1">Multi-pass membrane protein</topology>
    </subcellularLocation>
</comment>
<dbReference type="GO" id="GO:1903785">
    <property type="term" value="P:L-valine transmembrane transport"/>
    <property type="evidence" value="ECO:0007669"/>
    <property type="project" value="TreeGrafter"/>
</dbReference>
<feature type="transmembrane region" description="Helical" evidence="8">
    <location>
        <begin position="41"/>
        <end position="74"/>
    </location>
</feature>
<reference evidence="9 10" key="1">
    <citation type="submission" date="2018-06" db="EMBL/GenBank/DDBJ databases">
        <title>Genomic Encyclopedia of Type Strains, Phase IV (KMG-IV): sequencing the most valuable type-strain genomes for metagenomic binning, comparative biology and taxonomic classification.</title>
        <authorList>
            <person name="Goeker M."/>
        </authorList>
    </citation>
    <scope>NUCLEOTIDE SEQUENCE [LARGE SCALE GENOMIC DNA]</scope>
    <source>
        <strain evidence="9 10">DSM 45521</strain>
    </source>
</reference>
<evidence type="ECO:0000256" key="7">
    <source>
        <dbReference type="ARBA" id="ARBA00023136"/>
    </source>
</evidence>
<dbReference type="EMBL" id="QJSP01000005">
    <property type="protein sequence ID" value="PYE18028.1"/>
    <property type="molecule type" value="Genomic_DNA"/>
</dbReference>
<comment type="similarity">
    <text evidence="2">Belongs to the AzlC family.</text>
</comment>
<evidence type="ECO:0000256" key="1">
    <source>
        <dbReference type="ARBA" id="ARBA00004651"/>
    </source>
</evidence>
<dbReference type="GO" id="GO:0005886">
    <property type="term" value="C:plasma membrane"/>
    <property type="evidence" value="ECO:0007669"/>
    <property type="project" value="UniProtKB-SubCell"/>
</dbReference>
<feature type="transmembrane region" description="Helical" evidence="8">
    <location>
        <begin position="192"/>
        <end position="217"/>
    </location>
</feature>
<gene>
    <name evidence="9" type="ORF">DFR67_105173</name>
</gene>
<evidence type="ECO:0000256" key="4">
    <source>
        <dbReference type="ARBA" id="ARBA00022475"/>
    </source>
</evidence>
<evidence type="ECO:0000256" key="5">
    <source>
        <dbReference type="ARBA" id="ARBA00022692"/>
    </source>
</evidence>
<evidence type="ECO:0000313" key="10">
    <source>
        <dbReference type="Proteomes" id="UP000247591"/>
    </source>
</evidence>
<dbReference type="Proteomes" id="UP000247591">
    <property type="component" value="Unassembled WGS sequence"/>
</dbReference>
<dbReference type="PANTHER" id="PTHR34979:SF1">
    <property type="entry name" value="INNER MEMBRANE PROTEIN YGAZ"/>
    <property type="match status" value="1"/>
</dbReference>
<keyword evidence="10" id="KW-1185">Reference proteome</keyword>
<comment type="caution">
    <text evidence="9">The sequence shown here is derived from an EMBL/GenBank/DDBJ whole genome shotgun (WGS) entry which is preliminary data.</text>
</comment>
<keyword evidence="5 8" id="KW-0812">Transmembrane</keyword>
<accession>A0A318RPE0</accession>
<dbReference type="Pfam" id="PF03591">
    <property type="entry name" value="AzlC"/>
    <property type="match status" value="1"/>
</dbReference>
<dbReference type="RefSeq" id="WP_110469399.1">
    <property type="nucleotide sequence ID" value="NZ_QJSP01000005.1"/>
</dbReference>
<feature type="transmembrane region" description="Helical" evidence="8">
    <location>
        <begin position="161"/>
        <end position="180"/>
    </location>
</feature>
<keyword evidence="3" id="KW-0813">Transport</keyword>
<keyword evidence="4" id="KW-1003">Cell membrane</keyword>
<dbReference type="InterPro" id="IPR011606">
    <property type="entry name" value="Brnchd-chn_aa_trnsp_permease"/>
</dbReference>